<evidence type="ECO:0000313" key="3">
    <source>
        <dbReference type="EMBL" id="KAL3874938.1"/>
    </source>
</evidence>
<feature type="compositionally biased region" description="Polar residues" evidence="2">
    <location>
        <begin position="53"/>
        <end position="66"/>
    </location>
</feature>
<dbReference type="InterPro" id="IPR038586">
    <property type="entry name" value="Tctex-1-like_sf"/>
</dbReference>
<proteinExistence type="inferred from homology"/>
<dbReference type="InterPro" id="IPR005334">
    <property type="entry name" value="Tctex-1-like"/>
</dbReference>
<dbReference type="CDD" id="cd21451">
    <property type="entry name" value="DLC-like_TCTEX1D"/>
    <property type="match status" value="1"/>
</dbReference>
<dbReference type="PANTHER" id="PTHR21255:SF65">
    <property type="entry name" value="TCTEX1 DOMAIN-CONTAINING PROTEIN 2"/>
    <property type="match status" value="1"/>
</dbReference>
<name>A0ABD3WNZ6_SINWO</name>
<feature type="region of interest" description="Disordered" evidence="2">
    <location>
        <begin position="17"/>
        <end position="66"/>
    </location>
</feature>
<dbReference type="PANTHER" id="PTHR21255">
    <property type="entry name" value="T-COMPLEX-ASSOCIATED-TESTIS-EXPRESSED 1/ DYNEIN LIGHT CHAIN"/>
    <property type="match status" value="1"/>
</dbReference>
<dbReference type="Proteomes" id="UP001634394">
    <property type="component" value="Unassembled WGS sequence"/>
</dbReference>
<evidence type="ECO:0000256" key="2">
    <source>
        <dbReference type="SAM" id="MobiDB-lite"/>
    </source>
</evidence>
<dbReference type="EMBL" id="JBJQND010000006">
    <property type="protein sequence ID" value="KAL3874938.1"/>
    <property type="molecule type" value="Genomic_DNA"/>
</dbReference>
<keyword evidence="4" id="KW-1185">Reference proteome</keyword>
<dbReference type="Pfam" id="PF03645">
    <property type="entry name" value="Tctex-1"/>
    <property type="match status" value="1"/>
</dbReference>
<protein>
    <submittedName>
        <fullName evidence="3">Uncharacterized protein</fullName>
    </submittedName>
</protein>
<comment type="similarity">
    <text evidence="1">Belongs to the dynein light chain Tctex-type family.</text>
</comment>
<feature type="compositionally biased region" description="Basic and acidic residues" evidence="2">
    <location>
        <begin position="40"/>
        <end position="52"/>
    </location>
</feature>
<sequence length="214" mass="24045">MTDERLSSEVLKAFDASRAEKASIGSESTARGPGGRSLLVKRDSRSSMDKPQSETGSQLSAAGNRSNKYFRLKSKLQQYRTSSFSKSGSEAPVLKYYENTYKTEPSDGKQFSVPKAEQIIRYTLETYLKGKEYHPKRCAILSKSLAELIKERIKGSGIERYKLVSHVLIAENKGQSTRCVSRCLWSKEFDNYATATYETKDFTAVGSVFATYYD</sequence>
<dbReference type="AlphaFoldDB" id="A0ABD3WNZ6"/>
<organism evidence="3 4">
    <name type="scientific">Sinanodonta woodiana</name>
    <name type="common">Chinese pond mussel</name>
    <name type="synonym">Anodonta woodiana</name>
    <dbReference type="NCBI Taxonomy" id="1069815"/>
    <lineage>
        <taxon>Eukaryota</taxon>
        <taxon>Metazoa</taxon>
        <taxon>Spiralia</taxon>
        <taxon>Lophotrochozoa</taxon>
        <taxon>Mollusca</taxon>
        <taxon>Bivalvia</taxon>
        <taxon>Autobranchia</taxon>
        <taxon>Heteroconchia</taxon>
        <taxon>Palaeoheterodonta</taxon>
        <taxon>Unionida</taxon>
        <taxon>Unionoidea</taxon>
        <taxon>Unionidae</taxon>
        <taxon>Unioninae</taxon>
        <taxon>Sinanodonta</taxon>
    </lineage>
</organism>
<accession>A0ABD3WNZ6</accession>
<dbReference type="Gene3D" id="3.30.1140.40">
    <property type="entry name" value="Tctex-1"/>
    <property type="match status" value="1"/>
</dbReference>
<comment type="caution">
    <text evidence="3">The sequence shown here is derived from an EMBL/GenBank/DDBJ whole genome shotgun (WGS) entry which is preliminary data.</text>
</comment>
<evidence type="ECO:0000256" key="1">
    <source>
        <dbReference type="ARBA" id="ARBA00005361"/>
    </source>
</evidence>
<reference evidence="3 4" key="1">
    <citation type="submission" date="2024-11" db="EMBL/GenBank/DDBJ databases">
        <title>Chromosome-level genome assembly of the freshwater bivalve Anodonta woodiana.</title>
        <authorList>
            <person name="Chen X."/>
        </authorList>
    </citation>
    <scope>NUCLEOTIDE SEQUENCE [LARGE SCALE GENOMIC DNA]</scope>
    <source>
        <strain evidence="3">MN2024</strain>
        <tissue evidence="3">Gills</tissue>
    </source>
</reference>
<gene>
    <name evidence="3" type="ORF">ACJMK2_037890</name>
</gene>
<evidence type="ECO:0000313" key="4">
    <source>
        <dbReference type="Proteomes" id="UP001634394"/>
    </source>
</evidence>